<feature type="domain" description="Thoeris protein ThsB TIR-like" evidence="2">
    <location>
        <begin position="41"/>
        <end position="131"/>
    </location>
</feature>
<feature type="compositionally biased region" description="Basic and acidic residues" evidence="1">
    <location>
        <begin position="1"/>
        <end position="13"/>
    </location>
</feature>
<reference evidence="3 4" key="1">
    <citation type="submission" date="2017-11" db="EMBL/GenBank/DDBJ databases">
        <title>Isolation and Characterization of Family Methanocellaceae Species from Potential Methane Hydrate Area Offshore Southwestern Taiwan.</title>
        <authorList>
            <person name="Zhang W.-L."/>
            <person name="Chen W.-C."/>
            <person name="Lai M.-C."/>
            <person name="Chen S.-C."/>
        </authorList>
    </citation>
    <scope>NUCLEOTIDE SEQUENCE [LARGE SCALE GENOMIC DNA]</scope>
    <source>
        <strain evidence="3 4">CWC-04</strain>
    </source>
</reference>
<dbReference type="EMBL" id="PGCK01000001">
    <property type="protein sequence ID" value="MCD1293623.1"/>
    <property type="molecule type" value="Genomic_DNA"/>
</dbReference>
<evidence type="ECO:0000313" key="3">
    <source>
        <dbReference type="EMBL" id="MCD1293623.1"/>
    </source>
</evidence>
<dbReference type="Proteomes" id="UP001320159">
    <property type="component" value="Unassembled WGS sequence"/>
</dbReference>
<dbReference type="InterPro" id="IPR036490">
    <property type="entry name" value="ThsB_TIR-like_sf"/>
</dbReference>
<protein>
    <recommendedName>
        <fullName evidence="2">Thoeris protein ThsB TIR-like domain-containing protein</fullName>
    </recommendedName>
</protein>
<evidence type="ECO:0000313" key="4">
    <source>
        <dbReference type="Proteomes" id="UP001320159"/>
    </source>
</evidence>
<dbReference type="Gene3D" id="3.40.50.9200">
    <property type="entry name" value="Hypothetical protein MTH538"/>
    <property type="match status" value="1"/>
</dbReference>
<evidence type="ECO:0000259" key="2">
    <source>
        <dbReference type="Pfam" id="PF08937"/>
    </source>
</evidence>
<feature type="compositionally biased region" description="Polar residues" evidence="1">
    <location>
        <begin position="14"/>
        <end position="29"/>
    </location>
</feature>
<evidence type="ECO:0000256" key="1">
    <source>
        <dbReference type="SAM" id="MobiDB-lite"/>
    </source>
</evidence>
<dbReference type="Pfam" id="PF08937">
    <property type="entry name" value="ThsB_TIR"/>
    <property type="match status" value="1"/>
</dbReference>
<accession>A0AAP2W4R5</accession>
<organism evidence="3 4">
    <name type="scientific">Methanooceanicella nereidis</name>
    <dbReference type="NCBI Taxonomy" id="2052831"/>
    <lineage>
        <taxon>Archaea</taxon>
        <taxon>Methanobacteriati</taxon>
        <taxon>Methanobacteriota</taxon>
        <taxon>Stenosarchaea group</taxon>
        <taxon>Methanomicrobia</taxon>
        <taxon>Methanocellales</taxon>
        <taxon>Methanocellaceae</taxon>
        <taxon>Methanooceanicella</taxon>
    </lineage>
</organism>
<sequence length="163" mass="18768">MGGGFRRDRESHATRYSQDGGSSTANRTITSYGKTMKPRVFISFHVEDEAQVDLLRSQAKDPRFPVEFTDYSVKEPFDEKWKTQCTERIRQSSALVVMIGQETASREAVLWEINKAYELGKPVIGVRIYRDENHRVPQPLKDHGARVIPWNTAKLQVWLEEQG</sequence>
<proteinExistence type="predicted"/>
<feature type="region of interest" description="Disordered" evidence="1">
    <location>
        <begin position="1"/>
        <end position="29"/>
    </location>
</feature>
<dbReference type="InterPro" id="IPR015032">
    <property type="entry name" value="ThsB__TIR-like_domain"/>
</dbReference>
<gene>
    <name evidence="3" type="ORF">CUJ83_01245</name>
</gene>
<keyword evidence="4" id="KW-1185">Reference proteome</keyword>
<dbReference type="AlphaFoldDB" id="A0AAP2W4R5"/>
<dbReference type="SUPFAM" id="SSF52206">
    <property type="entry name" value="Hypothetical protein MTH538"/>
    <property type="match status" value="1"/>
</dbReference>
<comment type="caution">
    <text evidence="3">The sequence shown here is derived from an EMBL/GenBank/DDBJ whole genome shotgun (WGS) entry which is preliminary data.</text>
</comment>
<name>A0AAP2W4R5_9EURY</name>